<keyword evidence="1" id="KW-0812">Transmembrane</keyword>
<evidence type="ECO:0000313" key="2">
    <source>
        <dbReference type="EMBL" id="GHE35980.1"/>
    </source>
</evidence>
<evidence type="ECO:0008006" key="4">
    <source>
        <dbReference type="Google" id="ProtNLM"/>
    </source>
</evidence>
<keyword evidence="1" id="KW-1133">Transmembrane helix</keyword>
<proteinExistence type="predicted"/>
<dbReference type="InterPro" id="IPR021320">
    <property type="entry name" value="DUF2905"/>
</dbReference>
<dbReference type="Proteomes" id="UP000636453">
    <property type="component" value="Unassembled WGS sequence"/>
</dbReference>
<evidence type="ECO:0000256" key="1">
    <source>
        <dbReference type="SAM" id="Phobius"/>
    </source>
</evidence>
<comment type="caution">
    <text evidence="2">The sequence shown here is derived from an EMBL/GenBank/DDBJ whole genome shotgun (WGS) entry which is preliminary data.</text>
</comment>
<accession>A0A918Z675</accession>
<dbReference type="EMBL" id="BNCF01000009">
    <property type="protein sequence ID" value="GHE35980.1"/>
    <property type="molecule type" value="Genomic_DNA"/>
</dbReference>
<dbReference type="PANTHER" id="PTHR36443:SF1">
    <property type="entry name" value="BSR5223 PROTEIN"/>
    <property type="match status" value="1"/>
</dbReference>
<evidence type="ECO:0000313" key="3">
    <source>
        <dbReference type="Proteomes" id="UP000636453"/>
    </source>
</evidence>
<dbReference type="RefSeq" id="WP_146472307.1">
    <property type="nucleotide sequence ID" value="NZ_BNCF01000009.1"/>
</dbReference>
<keyword evidence="3" id="KW-1185">Reference proteome</keyword>
<protein>
    <recommendedName>
        <fullName evidence="4">DUF2905 family protein</fullName>
    </recommendedName>
</protein>
<gene>
    <name evidence="2" type="ORF">GCM10007167_17680</name>
</gene>
<sequence length="66" mass="7498">MSRALIAIGLLLLAIGLLWPWLRRVPIGRLPGDLVFHVGRITVYVPLATMLIVSVVLSLLLWWLRR</sequence>
<dbReference type="OrthoDB" id="9811610at2"/>
<dbReference type="Pfam" id="PF11146">
    <property type="entry name" value="DUF2905"/>
    <property type="match status" value="1"/>
</dbReference>
<reference evidence="2" key="1">
    <citation type="journal article" date="2014" name="Int. J. Syst. Evol. Microbiol.">
        <title>Complete genome sequence of Corynebacterium casei LMG S-19264T (=DSM 44701T), isolated from a smear-ripened cheese.</title>
        <authorList>
            <consortium name="US DOE Joint Genome Institute (JGI-PGF)"/>
            <person name="Walter F."/>
            <person name="Albersmeier A."/>
            <person name="Kalinowski J."/>
            <person name="Ruckert C."/>
        </authorList>
    </citation>
    <scope>NUCLEOTIDE SEQUENCE</scope>
    <source>
        <strain evidence="2">KCTC 32020</strain>
    </source>
</reference>
<reference evidence="2" key="2">
    <citation type="submission" date="2020-09" db="EMBL/GenBank/DDBJ databases">
        <authorList>
            <person name="Sun Q."/>
            <person name="Kim S."/>
        </authorList>
    </citation>
    <scope>NUCLEOTIDE SEQUENCE</scope>
    <source>
        <strain evidence="2">KCTC 32020</strain>
    </source>
</reference>
<keyword evidence="1" id="KW-0472">Membrane</keyword>
<organism evidence="2 3">
    <name type="scientific">Vulcaniibacterium thermophilum</name>
    <dbReference type="NCBI Taxonomy" id="1169913"/>
    <lineage>
        <taxon>Bacteria</taxon>
        <taxon>Pseudomonadati</taxon>
        <taxon>Pseudomonadota</taxon>
        <taxon>Gammaproteobacteria</taxon>
        <taxon>Lysobacterales</taxon>
        <taxon>Lysobacteraceae</taxon>
        <taxon>Vulcaniibacterium</taxon>
    </lineage>
</organism>
<dbReference type="AlphaFoldDB" id="A0A918Z675"/>
<feature type="transmembrane region" description="Helical" evidence="1">
    <location>
        <begin position="43"/>
        <end position="64"/>
    </location>
</feature>
<dbReference type="PANTHER" id="PTHR36443">
    <property type="entry name" value="BSR5223 PROTEIN"/>
    <property type="match status" value="1"/>
</dbReference>
<name>A0A918Z675_9GAMM</name>